<organism evidence="4 5">
    <name type="scientific">Exophiala viscosa</name>
    <dbReference type="NCBI Taxonomy" id="2486360"/>
    <lineage>
        <taxon>Eukaryota</taxon>
        <taxon>Fungi</taxon>
        <taxon>Dikarya</taxon>
        <taxon>Ascomycota</taxon>
        <taxon>Pezizomycotina</taxon>
        <taxon>Eurotiomycetes</taxon>
        <taxon>Chaetothyriomycetidae</taxon>
        <taxon>Chaetothyriales</taxon>
        <taxon>Herpotrichiellaceae</taxon>
        <taxon>Exophiala</taxon>
    </lineage>
</organism>
<evidence type="ECO:0000256" key="1">
    <source>
        <dbReference type="ARBA" id="ARBA00006336"/>
    </source>
</evidence>
<reference evidence="4" key="1">
    <citation type="journal article" date="2022" name="bioRxiv">
        <title>Deciphering the potential niche of two novel black yeast fungi from a biological soil crust based on their genomes, phenotypes, and melanin regulation.</title>
        <authorList>
            <consortium name="DOE Joint Genome Institute"/>
            <person name="Carr E.C."/>
            <person name="Barton Q."/>
            <person name="Grambo S."/>
            <person name="Sullivan M."/>
            <person name="Renfro C.M."/>
            <person name="Kuo A."/>
            <person name="Pangilinan J."/>
            <person name="Lipzen A."/>
            <person name="Keymanesh K."/>
            <person name="Savage E."/>
            <person name="Barry K."/>
            <person name="Grigoriev I.V."/>
            <person name="Riekhof W.R."/>
            <person name="Harris S.S."/>
        </authorList>
    </citation>
    <scope>NUCLEOTIDE SEQUENCE</scope>
    <source>
        <strain evidence="4">JF 03-4F</strain>
    </source>
</reference>
<evidence type="ECO:0000313" key="5">
    <source>
        <dbReference type="Proteomes" id="UP001203852"/>
    </source>
</evidence>
<dbReference type="InterPro" id="IPR036380">
    <property type="entry name" value="Isochorismatase-like_sf"/>
</dbReference>
<dbReference type="Proteomes" id="UP001203852">
    <property type="component" value="Unassembled WGS sequence"/>
</dbReference>
<sequence>MTSSGKATFSPSDASSPLSISPAETALLLIDYQNLILPRLGDAAPSVLNVASQMRDWAISKSVPIYHCLIDTRPGVKPPMRSKMSTRWRLYEEKLAAMPTLGDEADVLAVKGTNLLERTAFRTPGIVSALESTGLKAELYEKQIKSLLICGLSTSGAVLSTTRAASDQGFIVTVVEDACFDPVPGLHGMLVNHVLPTTAHVATASEVRDAWRIL</sequence>
<feature type="domain" description="Isochorismatase-like" evidence="3">
    <location>
        <begin position="25"/>
        <end position="205"/>
    </location>
</feature>
<dbReference type="InterPro" id="IPR000868">
    <property type="entry name" value="Isochorismatase-like_dom"/>
</dbReference>
<dbReference type="Pfam" id="PF00857">
    <property type="entry name" value="Isochorismatase"/>
    <property type="match status" value="1"/>
</dbReference>
<gene>
    <name evidence="4" type="ORF">EDD36DRAFT_327980</name>
</gene>
<dbReference type="GO" id="GO:0016787">
    <property type="term" value="F:hydrolase activity"/>
    <property type="evidence" value="ECO:0007669"/>
    <property type="project" value="UniProtKB-KW"/>
</dbReference>
<comment type="caution">
    <text evidence="4">The sequence shown here is derived from an EMBL/GenBank/DDBJ whole genome shotgun (WGS) entry which is preliminary data.</text>
</comment>
<dbReference type="SUPFAM" id="SSF52499">
    <property type="entry name" value="Isochorismatase-like hydrolases"/>
    <property type="match status" value="1"/>
</dbReference>
<dbReference type="PANTHER" id="PTHR43540:SF1">
    <property type="entry name" value="ISOCHORISMATASE HYDROLASE"/>
    <property type="match status" value="1"/>
</dbReference>
<keyword evidence="5" id="KW-1185">Reference proteome</keyword>
<dbReference type="PANTHER" id="PTHR43540">
    <property type="entry name" value="PEROXYUREIDOACRYLATE/UREIDOACRYLATE AMIDOHYDROLASE-RELATED"/>
    <property type="match status" value="1"/>
</dbReference>
<dbReference type="InterPro" id="IPR050272">
    <property type="entry name" value="Isochorismatase-like_hydrls"/>
</dbReference>
<dbReference type="CDD" id="cd00431">
    <property type="entry name" value="cysteine_hydrolases"/>
    <property type="match status" value="1"/>
</dbReference>
<proteinExistence type="inferred from homology"/>
<accession>A0AAN6DS66</accession>
<evidence type="ECO:0000313" key="4">
    <source>
        <dbReference type="EMBL" id="KAI1610518.1"/>
    </source>
</evidence>
<evidence type="ECO:0000259" key="3">
    <source>
        <dbReference type="Pfam" id="PF00857"/>
    </source>
</evidence>
<dbReference type="EMBL" id="MU404358">
    <property type="protein sequence ID" value="KAI1610518.1"/>
    <property type="molecule type" value="Genomic_DNA"/>
</dbReference>
<protein>
    <submittedName>
        <fullName evidence="4">Isochorismatase-like protein</fullName>
    </submittedName>
</protein>
<comment type="similarity">
    <text evidence="1">Belongs to the isochorismatase family.</text>
</comment>
<keyword evidence="2" id="KW-0378">Hydrolase</keyword>
<name>A0AAN6DS66_9EURO</name>
<dbReference type="AlphaFoldDB" id="A0AAN6DS66"/>
<evidence type="ECO:0000256" key="2">
    <source>
        <dbReference type="ARBA" id="ARBA00022801"/>
    </source>
</evidence>
<dbReference type="Gene3D" id="3.40.50.850">
    <property type="entry name" value="Isochorismatase-like"/>
    <property type="match status" value="1"/>
</dbReference>